<gene>
    <name evidence="2" type="ORF">PAPOLLO_LOCUS17648</name>
</gene>
<evidence type="ECO:0000313" key="2">
    <source>
        <dbReference type="EMBL" id="CAG5021958.1"/>
    </source>
</evidence>
<name>A0A8S3XIA0_PARAO</name>
<protein>
    <submittedName>
        <fullName evidence="2">(apollo) hypothetical protein</fullName>
    </submittedName>
</protein>
<evidence type="ECO:0000256" key="1">
    <source>
        <dbReference type="SAM" id="MobiDB-lite"/>
    </source>
</evidence>
<dbReference type="OrthoDB" id="7483379at2759"/>
<keyword evidence="3" id="KW-1185">Reference proteome</keyword>
<comment type="caution">
    <text evidence="2">The sequence shown here is derived from an EMBL/GenBank/DDBJ whole genome shotgun (WGS) entry which is preliminary data.</text>
</comment>
<proteinExistence type="predicted"/>
<organism evidence="2 3">
    <name type="scientific">Parnassius apollo</name>
    <name type="common">Apollo butterfly</name>
    <name type="synonym">Papilio apollo</name>
    <dbReference type="NCBI Taxonomy" id="110799"/>
    <lineage>
        <taxon>Eukaryota</taxon>
        <taxon>Metazoa</taxon>
        <taxon>Ecdysozoa</taxon>
        <taxon>Arthropoda</taxon>
        <taxon>Hexapoda</taxon>
        <taxon>Insecta</taxon>
        <taxon>Pterygota</taxon>
        <taxon>Neoptera</taxon>
        <taxon>Endopterygota</taxon>
        <taxon>Lepidoptera</taxon>
        <taxon>Glossata</taxon>
        <taxon>Ditrysia</taxon>
        <taxon>Papilionoidea</taxon>
        <taxon>Papilionidae</taxon>
        <taxon>Parnassiinae</taxon>
        <taxon>Parnassini</taxon>
        <taxon>Parnassius</taxon>
        <taxon>Parnassius</taxon>
    </lineage>
</organism>
<dbReference type="EMBL" id="CAJQZP010001146">
    <property type="protein sequence ID" value="CAG5021958.1"/>
    <property type="molecule type" value="Genomic_DNA"/>
</dbReference>
<dbReference type="AlphaFoldDB" id="A0A8S3XIA0"/>
<sequence length="66" mass="7439">MMHNLDNDGPSQYEKPKDVNKQKAASSADMHTLESLLGWEANNPEDNISLKRIIKLVNGHLPLGWK</sequence>
<feature type="region of interest" description="Disordered" evidence="1">
    <location>
        <begin position="1"/>
        <end position="27"/>
    </location>
</feature>
<reference evidence="2" key="1">
    <citation type="submission" date="2021-04" db="EMBL/GenBank/DDBJ databases">
        <authorList>
            <person name="Tunstrom K."/>
        </authorList>
    </citation>
    <scope>NUCLEOTIDE SEQUENCE</scope>
</reference>
<evidence type="ECO:0000313" key="3">
    <source>
        <dbReference type="Proteomes" id="UP000691718"/>
    </source>
</evidence>
<accession>A0A8S3XIA0</accession>
<dbReference type="Proteomes" id="UP000691718">
    <property type="component" value="Unassembled WGS sequence"/>
</dbReference>